<feature type="region of interest" description="Disordered" evidence="1">
    <location>
        <begin position="56"/>
        <end position="78"/>
    </location>
</feature>
<dbReference type="EMBL" id="JBDFQZ010000011">
    <property type="protein sequence ID" value="KAK9676473.1"/>
    <property type="molecule type" value="Genomic_DNA"/>
</dbReference>
<proteinExistence type="predicted"/>
<dbReference type="EMBL" id="JBDFQZ010000011">
    <property type="protein sequence ID" value="KAK9676471.1"/>
    <property type="molecule type" value="Genomic_DNA"/>
</dbReference>
<organism evidence="2 3">
    <name type="scientific">Saponaria officinalis</name>
    <name type="common">Common soapwort</name>
    <name type="synonym">Lychnis saponaria</name>
    <dbReference type="NCBI Taxonomy" id="3572"/>
    <lineage>
        <taxon>Eukaryota</taxon>
        <taxon>Viridiplantae</taxon>
        <taxon>Streptophyta</taxon>
        <taxon>Embryophyta</taxon>
        <taxon>Tracheophyta</taxon>
        <taxon>Spermatophyta</taxon>
        <taxon>Magnoliopsida</taxon>
        <taxon>eudicotyledons</taxon>
        <taxon>Gunneridae</taxon>
        <taxon>Pentapetalae</taxon>
        <taxon>Caryophyllales</taxon>
        <taxon>Caryophyllaceae</taxon>
        <taxon>Caryophylleae</taxon>
        <taxon>Saponaria</taxon>
    </lineage>
</organism>
<gene>
    <name evidence="2" type="ORF">RND81_11G079300</name>
</gene>
<accession>A0AAW1HJJ9</accession>
<feature type="compositionally biased region" description="Polar residues" evidence="1">
    <location>
        <begin position="106"/>
        <end position="120"/>
    </location>
</feature>
<reference evidence="2 3" key="1">
    <citation type="submission" date="2024-03" db="EMBL/GenBank/DDBJ databases">
        <title>WGS assembly of Saponaria officinalis var. Norfolk2.</title>
        <authorList>
            <person name="Jenkins J."/>
            <person name="Shu S."/>
            <person name="Grimwood J."/>
            <person name="Barry K."/>
            <person name="Goodstein D."/>
            <person name="Schmutz J."/>
            <person name="Leebens-Mack J."/>
            <person name="Osbourn A."/>
        </authorList>
    </citation>
    <scope>NUCLEOTIDE SEQUENCE [LARGE SCALE GENOMIC DNA]</scope>
    <source>
        <strain evidence="3">cv. Norfolk2</strain>
        <strain evidence="2">JIC</strain>
        <tissue evidence="2">Leaf</tissue>
    </source>
</reference>
<protein>
    <submittedName>
        <fullName evidence="2">Uncharacterized protein</fullName>
    </submittedName>
</protein>
<evidence type="ECO:0000313" key="3">
    <source>
        <dbReference type="Proteomes" id="UP001443914"/>
    </source>
</evidence>
<evidence type="ECO:0000313" key="2">
    <source>
        <dbReference type="EMBL" id="KAK9676471.1"/>
    </source>
</evidence>
<comment type="caution">
    <text evidence="2">The sequence shown here is derived from an EMBL/GenBank/DDBJ whole genome shotgun (WGS) entry which is preliminary data.</text>
</comment>
<sequence>MSLASVTVAGRILADGSVQPPGRGQLDSRHPTFSSSEVLHLGSDQIDFRGRISAVDHSSTSVDADRSPSSYTNGESAATSRLTDSVEIFVNVAKEATRAEIDSRQQRFAVSSHKTSTDMTPKSAEGASNGLPCAVSSQQGQVRPLLSLLERNLLPDIFVVN</sequence>
<dbReference type="Proteomes" id="UP001443914">
    <property type="component" value="Unassembled WGS sequence"/>
</dbReference>
<evidence type="ECO:0000256" key="1">
    <source>
        <dbReference type="SAM" id="MobiDB-lite"/>
    </source>
</evidence>
<feature type="region of interest" description="Disordered" evidence="1">
    <location>
        <begin position="104"/>
        <end position="128"/>
    </location>
</feature>
<dbReference type="AlphaFoldDB" id="A0AAW1HJJ9"/>
<name>A0AAW1HJJ9_SAPOF</name>
<dbReference type="EMBL" id="JBDFQZ010000011">
    <property type="protein sequence ID" value="KAK9676472.1"/>
    <property type="molecule type" value="Genomic_DNA"/>
</dbReference>
<keyword evidence="3" id="KW-1185">Reference proteome</keyword>